<protein>
    <submittedName>
        <fullName evidence="2">YdaU family protein</fullName>
    </submittedName>
</protein>
<evidence type="ECO:0000256" key="1">
    <source>
        <dbReference type="SAM" id="MobiDB-lite"/>
    </source>
</evidence>
<dbReference type="AlphaFoldDB" id="A0A7Y0AMJ9"/>
<evidence type="ECO:0000313" key="2">
    <source>
        <dbReference type="EMBL" id="NML69992.1"/>
    </source>
</evidence>
<gene>
    <name evidence="2" type="ORF">HHL23_09285</name>
</gene>
<reference evidence="2 3" key="1">
    <citation type="submission" date="2020-04" db="EMBL/GenBank/DDBJ databases">
        <title>Chryseobacterium sp. RP-3-3 sp. nov., isolated from Jeju soil.</title>
        <authorList>
            <person name="Dahal R.H."/>
        </authorList>
    </citation>
    <scope>NUCLEOTIDE SEQUENCE [LARGE SCALE GENOMIC DNA]</scope>
    <source>
        <strain evidence="2 3">RP-3-3</strain>
    </source>
</reference>
<dbReference type="EMBL" id="JABBGI010000010">
    <property type="protein sequence ID" value="NML69992.1"/>
    <property type="molecule type" value="Genomic_DNA"/>
</dbReference>
<name>A0A7Y0AMJ9_9FLAO</name>
<accession>A0A7Y0AMJ9</accession>
<feature type="region of interest" description="Disordered" evidence="1">
    <location>
        <begin position="236"/>
        <end position="261"/>
    </location>
</feature>
<keyword evidence="3" id="KW-1185">Reference proteome</keyword>
<sequence>MKDPAFLFYSKDFYEGTRMMLPEERACYMDLLVYQHQNGKIPLETKRVLMYCNGIDLATLEATLEAKFEQTEDGWENSRLRDEISARENYKSGQSDSGKIGQFWKKAKKFLAKKEYDKLRKAFIDKESILEFTEQNEINKNTLEGLLEGSLKHIANVNEDVNKDLNTLKITIPSENEFLDFVENWMIENKKDYQSKKTQIITKYQTWVDAGWKDGYGNPIKNWKLKFQNVEPHLRKDFNNGQSNNFKTKSNGTGLRQSVER</sequence>
<dbReference type="Proteomes" id="UP000544054">
    <property type="component" value="Unassembled WGS sequence"/>
</dbReference>
<dbReference type="RefSeq" id="WP_169234531.1">
    <property type="nucleotide sequence ID" value="NZ_JABBGI010000010.1"/>
</dbReference>
<feature type="compositionally biased region" description="Polar residues" evidence="1">
    <location>
        <begin position="239"/>
        <end position="261"/>
    </location>
</feature>
<evidence type="ECO:0000313" key="3">
    <source>
        <dbReference type="Proteomes" id="UP000544054"/>
    </source>
</evidence>
<comment type="caution">
    <text evidence="2">The sequence shown here is derived from an EMBL/GenBank/DDBJ whole genome shotgun (WGS) entry which is preliminary data.</text>
</comment>
<organism evidence="2 3">
    <name type="scientific">Chryseobacterium antibioticum</name>
    <dbReference type="NCBI Taxonomy" id="2728847"/>
    <lineage>
        <taxon>Bacteria</taxon>
        <taxon>Pseudomonadati</taxon>
        <taxon>Bacteroidota</taxon>
        <taxon>Flavobacteriia</taxon>
        <taxon>Flavobacteriales</taxon>
        <taxon>Weeksellaceae</taxon>
        <taxon>Chryseobacterium group</taxon>
        <taxon>Chryseobacterium</taxon>
    </lineage>
</organism>
<proteinExistence type="predicted"/>